<evidence type="ECO:0000256" key="3">
    <source>
        <dbReference type="ARBA" id="ARBA00022989"/>
    </source>
</evidence>
<protein>
    <recommendedName>
        <fullName evidence="8">Major facilitator superfamily (MFS) profile domain-containing protein</fullName>
    </recommendedName>
</protein>
<dbReference type="InterPro" id="IPR005828">
    <property type="entry name" value="MFS_sugar_transport-like"/>
</dbReference>
<dbReference type="OrthoDB" id="6612291at2759"/>
<feature type="transmembrane region" description="Helical" evidence="5">
    <location>
        <begin position="209"/>
        <end position="232"/>
    </location>
</feature>
<gene>
    <name evidence="6" type="ORF">GE061_006595</name>
</gene>
<evidence type="ECO:0000313" key="7">
    <source>
        <dbReference type="Proteomes" id="UP000466442"/>
    </source>
</evidence>
<keyword evidence="4 5" id="KW-0472">Membrane</keyword>
<proteinExistence type="predicted"/>
<dbReference type="PANTHER" id="PTHR48021:SF96">
    <property type="entry name" value="FACILITATED TREHALOSE TRANSPORTER TRET1-1-RELATED"/>
    <property type="match status" value="1"/>
</dbReference>
<keyword evidence="3 5" id="KW-1133">Transmembrane helix</keyword>
<keyword evidence="7" id="KW-1185">Reference proteome</keyword>
<feature type="transmembrane region" description="Helical" evidence="5">
    <location>
        <begin position="72"/>
        <end position="91"/>
    </location>
</feature>
<dbReference type="Pfam" id="PF00083">
    <property type="entry name" value="Sugar_tr"/>
    <property type="match status" value="2"/>
</dbReference>
<keyword evidence="2 5" id="KW-0812">Transmembrane</keyword>
<dbReference type="InterPro" id="IPR050549">
    <property type="entry name" value="MFS_Trehalose_Transporter"/>
</dbReference>
<dbReference type="AlphaFoldDB" id="A0A8S9WU87"/>
<evidence type="ECO:0008006" key="8">
    <source>
        <dbReference type="Google" id="ProtNLM"/>
    </source>
</evidence>
<name>A0A8S9WU87_APOLU</name>
<evidence type="ECO:0000256" key="2">
    <source>
        <dbReference type="ARBA" id="ARBA00022692"/>
    </source>
</evidence>
<dbReference type="SUPFAM" id="SSF103473">
    <property type="entry name" value="MFS general substrate transporter"/>
    <property type="match status" value="1"/>
</dbReference>
<evidence type="ECO:0000256" key="4">
    <source>
        <dbReference type="ARBA" id="ARBA00023136"/>
    </source>
</evidence>
<dbReference type="InterPro" id="IPR036259">
    <property type="entry name" value="MFS_trans_sf"/>
</dbReference>
<evidence type="ECO:0000256" key="1">
    <source>
        <dbReference type="ARBA" id="ARBA00004370"/>
    </source>
</evidence>
<accession>A0A8S9WU87</accession>
<dbReference type="Gene3D" id="1.20.1250.20">
    <property type="entry name" value="MFS general substrate transporter like domains"/>
    <property type="match status" value="2"/>
</dbReference>
<dbReference type="PANTHER" id="PTHR48021">
    <property type="match status" value="1"/>
</dbReference>
<evidence type="ECO:0000313" key="6">
    <source>
        <dbReference type="EMBL" id="KAF6200292.1"/>
    </source>
</evidence>
<dbReference type="EMBL" id="WIXP02000014">
    <property type="protein sequence ID" value="KAF6200292.1"/>
    <property type="molecule type" value="Genomic_DNA"/>
</dbReference>
<reference evidence="6" key="1">
    <citation type="journal article" date="2021" name="Mol. Ecol. Resour.">
        <title>Apolygus lucorum genome provides insights into omnivorousness and mesophyll feeding.</title>
        <authorList>
            <person name="Liu Y."/>
            <person name="Liu H."/>
            <person name="Wang H."/>
            <person name="Huang T."/>
            <person name="Liu B."/>
            <person name="Yang B."/>
            <person name="Yin L."/>
            <person name="Li B."/>
            <person name="Zhang Y."/>
            <person name="Zhang S."/>
            <person name="Jiang F."/>
            <person name="Zhang X."/>
            <person name="Ren Y."/>
            <person name="Wang B."/>
            <person name="Wang S."/>
            <person name="Lu Y."/>
            <person name="Wu K."/>
            <person name="Fan W."/>
            <person name="Wang G."/>
        </authorList>
    </citation>
    <scope>NUCLEOTIDE SEQUENCE</scope>
    <source>
        <strain evidence="6">12Hb</strain>
    </source>
</reference>
<dbReference type="Proteomes" id="UP000466442">
    <property type="component" value="Unassembled WGS sequence"/>
</dbReference>
<feature type="transmembrane region" description="Helical" evidence="5">
    <location>
        <begin position="178"/>
        <end position="197"/>
    </location>
</feature>
<sequence length="298" mass="32278">MKHVSSAKGTNFPIYLDFEQSNELQDETLTETSSLRNNEIACKNVADCVADFDRLSPALEVSECSHPRMRGMMGSLPALAMAIGILVSYILGTFLSWYALSIASAAFPASLVVRSSSFQSRQRGSRPKEDDGGESGSRPAVLLWVSNESTIIVWSGSSCRHHRVCAACRRSRQKGSSLISGVTMAVSMAALGAYFYLLDKGKAGGLGLLPLFSQLVFIVGYSLGYCNIPFILMGELLPIAQRSLLSSVAGALNLASMFVVIKTFPDLVDIIGSDGTFWLYACLCCSQLRLRSLFPTRN</sequence>
<comment type="subcellular location">
    <subcellularLocation>
        <location evidence="1">Membrane</location>
    </subcellularLocation>
</comment>
<dbReference type="GO" id="GO:0016020">
    <property type="term" value="C:membrane"/>
    <property type="evidence" value="ECO:0007669"/>
    <property type="project" value="UniProtKB-SubCell"/>
</dbReference>
<dbReference type="GO" id="GO:0022857">
    <property type="term" value="F:transmembrane transporter activity"/>
    <property type="evidence" value="ECO:0007669"/>
    <property type="project" value="InterPro"/>
</dbReference>
<evidence type="ECO:0000256" key="5">
    <source>
        <dbReference type="SAM" id="Phobius"/>
    </source>
</evidence>
<comment type="caution">
    <text evidence="6">The sequence shown here is derived from an EMBL/GenBank/DDBJ whole genome shotgun (WGS) entry which is preliminary data.</text>
</comment>
<organism evidence="6 7">
    <name type="scientific">Apolygus lucorum</name>
    <name type="common">Small green plant bug</name>
    <name type="synonym">Lygocoris lucorum</name>
    <dbReference type="NCBI Taxonomy" id="248454"/>
    <lineage>
        <taxon>Eukaryota</taxon>
        <taxon>Metazoa</taxon>
        <taxon>Ecdysozoa</taxon>
        <taxon>Arthropoda</taxon>
        <taxon>Hexapoda</taxon>
        <taxon>Insecta</taxon>
        <taxon>Pterygota</taxon>
        <taxon>Neoptera</taxon>
        <taxon>Paraneoptera</taxon>
        <taxon>Hemiptera</taxon>
        <taxon>Heteroptera</taxon>
        <taxon>Panheteroptera</taxon>
        <taxon>Cimicomorpha</taxon>
        <taxon>Miridae</taxon>
        <taxon>Mirini</taxon>
        <taxon>Apolygus</taxon>
    </lineage>
</organism>